<dbReference type="Pfam" id="PF11927">
    <property type="entry name" value="HODM_asu-like"/>
    <property type="match status" value="1"/>
</dbReference>
<dbReference type="RefSeq" id="WP_390260900.1">
    <property type="nucleotide sequence ID" value="NZ_JBHUGH010000006.1"/>
</dbReference>
<dbReference type="EMBL" id="JBHUGH010000006">
    <property type="protein sequence ID" value="MFD1912345.1"/>
    <property type="molecule type" value="Genomic_DNA"/>
</dbReference>
<dbReference type="Proteomes" id="UP001597353">
    <property type="component" value="Unassembled WGS sequence"/>
</dbReference>
<dbReference type="InterPro" id="IPR021848">
    <property type="entry name" value="HODM_asu-like"/>
</dbReference>
<name>A0ABW4S424_9RHOB</name>
<accession>A0ABW4S424</accession>
<sequence>MTERADQGAMGPVFQTRLPVAPWAAPHTRRLPGTQPLDPADWLQIDDAYAGQMAQRDHLIASGAPVHALNPVAADAAAELLDLVLTHLPRLGFSGSDVIMRPDGVAVPVDRQAPLLTLGRLCQEDFCILQKQGDEHVLTGAILCFPSGWTLTEKLMRPLTSIHVPVPDYDEGIARRVQRLFDGIQVDRPLWRANILPYEHPRLFAPQLEDLRRRRTLGPKPFLRSERQCLLRLPVTGAVIFSIHTYMLRMDDLPPEIRAGVATYEVPEP</sequence>
<organism evidence="1 2">
    <name type="scientific">Halodurantibacterium flavum</name>
    <dbReference type="NCBI Taxonomy" id="1382802"/>
    <lineage>
        <taxon>Bacteria</taxon>
        <taxon>Pseudomonadati</taxon>
        <taxon>Pseudomonadota</taxon>
        <taxon>Alphaproteobacteria</taxon>
        <taxon>Rhodobacterales</taxon>
        <taxon>Paracoccaceae</taxon>
        <taxon>Halodurantibacterium</taxon>
    </lineage>
</organism>
<evidence type="ECO:0000313" key="1">
    <source>
        <dbReference type="EMBL" id="MFD1912345.1"/>
    </source>
</evidence>
<keyword evidence="2" id="KW-1185">Reference proteome</keyword>
<comment type="caution">
    <text evidence="1">The sequence shown here is derived from an EMBL/GenBank/DDBJ whole genome shotgun (WGS) entry which is preliminary data.</text>
</comment>
<proteinExistence type="predicted"/>
<reference evidence="2" key="1">
    <citation type="journal article" date="2019" name="Int. J. Syst. Evol. Microbiol.">
        <title>The Global Catalogue of Microorganisms (GCM) 10K type strain sequencing project: providing services to taxonomists for standard genome sequencing and annotation.</title>
        <authorList>
            <consortium name="The Broad Institute Genomics Platform"/>
            <consortium name="The Broad Institute Genome Sequencing Center for Infectious Disease"/>
            <person name="Wu L."/>
            <person name="Ma J."/>
        </authorList>
    </citation>
    <scope>NUCLEOTIDE SEQUENCE [LARGE SCALE GENOMIC DNA]</scope>
    <source>
        <strain evidence="2">CGMCC 4.7242</strain>
    </source>
</reference>
<gene>
    <name evidence="1" type="ORF">ACFSGJ_08965</name>
</gene>
<evidence type="ECO:0000313" key="2">
    <source>
        <dbReference type="Proteomes" id="UP001597353"/>
    </source>
</evidence>
<protein>
    <submittedName>
        <fullName evidence="1">DUF3445 domain-containing protein</fullName>
    </submittedName>
</protein>